<feature type="chain" id="PRO_5046995548" evidence="1">
    <location>
        <begin position="18"/>
        <end position="377"/>
    </location>
</feature>
<dbReference type="InterPro" id="IPR021326">
    <property type="entry name" value="DUF2931"/>
</dbReference>
<protein>
    <submittedName>
        <fullName evidence="2">DUF2931 family protein</fullName>
    </submittedName>
</protein>
<evidence type="ECO:0000256" key="1">
    <source>
        <dbReference type="SAM" id="SignalP"/>
    </source>
</evidence>
<name>A0ABX7XSW1_9BACT</name>
<dbReference type="Pfam" id="PF11153">
    <property type="entry name" value="DUF2931"/>
    <property type="match status" value="1"/>
</dbReference>
<dbReference type="RefSeq" id="WP_211808565.1">
    <property type="nucleotide sequence ID" value="NZ_CP072362.1"/>
</dbReference>
<dbReference type="Proteomes" id="UP000682195">
    <property type="component" value="Chromosome 2"/>
</dbReference>
<keyword evidence="1" id="KW-0732">Signal</keyword>
<feature type="signal peptide" evidence="1">
    <location>
        <begin position="1"/>
        <end position="17"/>
    </location>
</feature>
<dbReference type="EMBL" id="CP072362">
    <property type="protein sequence ID" value="QUB76705.1"/>
    <property type="molecule type" value="Genomic_DNA"/>
</dbReference>
<sequence length="377" mass="44121">MRKFVIFLMIMPMFVFGSCKTDDSTRTKFPWIPSIAAPRHYPVQIKYAFIDFGTKDRRIPVYESSVGGGIGQPGSEVDYVDFNEKGGRDMPTAVHLLWLSYAERKFYQLDAELSENTKERMLKMFRKPYYMSDDNEHCRYFNLVITMLPGGKVWLHLNGIGRTAIVCDTLQAKEVHMELEDFDKDAFYTFKTLDNSCKLLLSDFEGAAENLEKHGVPLGLWDKYKEWYRYTTKIEFENKETKIDPHILSYFTNGDFYWDDDSISKDIQASTKYLSFGWQVKDSIYDGHFYFDEDEILRVYPKAFGNEGKLKGELVVKVSKYNNWFDIFLQVGDKKYKLEKTKIHVFKQGVNEDDGDAVVFYNNHRDQHSSKLVFIGE</sequence>
<gene>
    <name evidence="2" type="ORF">J5A58_08035</name>
</gene>
<accession>A0ABX7XSW1</accession>
<keyword evidence="3" id="KW-1185">Reference proteome</keyword>
<evidence type="ECO:0000313" key="3">
    <source>
        <dbReference type="Proteomes" id="UP000682195"/>
    </source>
</evidence>
<evidence type="ECO:0000313" key="2">
    <source>
        <dbReference type="EMBL" id="QUB76705.1"/>
    </source>
</evidence>
<reference evidence="2 3" key="1">
    <citation type="submission" date="2021-03" db="EMBL/GenBank/DDBJ databases">
        <title>Human Oral Microbial Genomes.</title>
        <authorList>
            <person name="Johnston C.D."/>
            <person name="Chen T."/>
            <person name="Dewhirst F.E."/>
        </authorList>
    </citation>
    <scope>NUCLEOTIDE SEQUENCE [LARGE SCALE GENOMIC DNA]</scope>
    <source>
        <strain evidence="2 3">F0054</strain>
    </source>
</reference>
<organism evidence="2 3">
    <name type="scientific">Prevotella melaninogenica</name>
    <dbReference type="NCBI Taxonomy" id="28132"/>
    <lineage>
        <taxon>Bacteria</taxon>
        <taxon>Pseudomonadati</taxon>
        <taxon>Bacteroidota</taxon>
        <taxon>Bacteroidia</taxon>
        <taxon>Bacteroidales</taxon>
        <taxon>Prevotellaceae</taxon>
        <taxon>Prevotella</taxon>
    </lineage>
</organism>
<dbReference type="PROSITE" id="PS51257">
    <property type="entry name" value="PROKAR_LIPOPROTEIN"/>
    <property type="match status" value="1"/>
</dbReference>
<proteinExistence type="predicted"/>